<dbReference type="InterPro" id="IPR036291">
    <property type="entry name" value="NAD(P)-bd_dom_sf"/>
</dbReference>
<dbReference type="OrthoDB" id="9771302at2"/>
<feature type="domain" description="NAD(P)-binding" evidence="1">
    <location>
        <begin position="7"/>
        <end position="138"/>
    </location>
</feature>
<dbReference type="PANTHER" id="PTHR12126">
    <property type="entry name" value="NADH-UBIQUINONE OXIDOREDUCTASE 39 KDA SUBUNIT-RELATED"/>
    <property type="match status" value="1"/>
</dbReference>
<evidence type="ECO:0000259" key="1">
    <source>
        <dbReference type="Pfam" id="PF13460"/>
    </source>
</evidence>
<dbReference type="InterPro" id="IPR051207">
    <property type="entry name" value="ComplexI_NDUFA9_subunit"/>
</dbReference>
<dbReference type="RefSeq" id="WP_062657423.1">
    <property type="nucleotide sequence ID" value="NZ_BCSY01000049.1"/>
</dbReference>
<dbReference type="PANTHER" id="PTHR12126:SF11">
    <property type="entry name" value="NADH DEHYDROGENASE [UBIQUINONE] 1 ALPHA SUBCOMPLEX SUBUNIT 9, MITOCHONDRIAL"/>
    <property type="match status" value="1"/>
</dbReference>
<evidence type="ECO:0000313" key="3">
    <source>
        <dbReference type="Proteomes" id="UP000069443"/>
    </source>
</evidence>
<dbReference type="EMBL" id="BCSY01000049">
    <property type="protein sequence ID" value="GAS96383.1"/>
    <property type="molecule type" value="Genomic_DNA"/>
</dbReference>
<dbReference type="STRING" id="228230.RMCC_3349"/>
<dbReference type="SUPFAM" id="SSF51735">
    <property type="entry name" value="NAD(P)-binding Rossmann-fold domains"/>
    <property type="match status" value="1"/>
</dbReference>
<gene>
    <name evidence="2" type="ORF">RMCC_3349</name>
</gene>
<dbReference type="AlphaFoldDB" id="A0A100WEH3"/>
<keyword evidence="3" id="KW-1185">Reference proteome</keyword>
<dbReference type="Gene3D" id="3.40.50.720">
    <property type="entry name" value="NAD(P)-binding Rossmann-like Domain"/>
    <property type="match status" value="1"/>
</dbReference>
<comment type="caution">
    <text evidence="2">The sequence shown here is derived from an EMBL/GenBank/DDBJ whole genome shotgun (WGS) entry which is preliminary data.</text>
</comment>
<protein>
    <submittedName>
        <fullName evidence="2">NmrA family protein</fullName>
    </submittedName>
</protein>
<dbReference type="GO" id="GO:0044877">
    <property type="term" value="F:protein-containing complex binding"/>
    <property type="evidence" value="ECO:0007669"/>
    <property type="project" value="TreeGrafter"/>
</dbReference>
<dbReference type="Pfam" id="PF13460">
    <property type="entry name" value="NAD_binding_10"/>
    <property type="match status" value="1"/>
</dbReference>
<reference evidence="3" key="1">
    <citation type="journal article" date="2016" name="Genome Announc.">
        <title>Draft Genome Sequences of Five Rapidly Growing Mycobacterium Species, M. thermoresistibile, M. fortuitum subsp. acetamidolyticum, M. canariasense, M. brisbanense, and M. novocastrense.</title>
        <authorList>
            <person name="Katahira K."/>
            <person name="Ogura Y."/>
            <person name="Gotoh Y."/>
            <person name="Hayashi T."/>
        </authorList>
    </citation>
    <scope>NUCLEOTIDE SEQUENCE [LARGE SCALE GENOMIC DNA]</scope>
    <source>
        <strain evidence="3">JCM15298</strain>
    </source>
</reference>
<dbReference type="Proteomes" id="UP000069443">
    <property type="component" value="Unassembled WGS sequence"/>
</dbReference>
<proteinExistence type="predicted"/>
<name>A0A100WEH3_MYCCR</name>
<accession>A0A100WEH3</accession>
<sequence>MRIVVIGGTGLIGSKLVHALTEHGHEAIAASPRTGVDAVTGAGLTDVLAGAGRQTDVVVDVSNSPSFEDGPALDFFTRSATNLLAAESAAGVRHHVALSVVGTPALAQQSGYFDAKLTQEKLIGAGPIPYTIVRATQFFEFLGVIADSATVDDAVRLPAKGIQPMAAVDVAEGVAIAALGEPIDGVSEIGGPERFELPDLIRTALTARGDSRAVIADPAAKYWGIDIDTDTLVPSADATFFETRFADWILETAATQQRS</sequence>
<reference evidence="3" key="2">
    <citation type="submission" date="2016-02" db="EMBL/GenBank/DDBJ databases">
        <title>Draft genome sequence of five rapidly growing Mycobacterium species.</title>
        <authorList>
            <person name="Katahira K."/>
            <person name="Gotou Y."/>
            <person name="Iida K."/>
            <person name="Ogura Y."/>
            <person name="Hayashi T."/>
        </authorList>
    </citation>
    <scope>NUCLEOTIDE SEQUENCE [LARGE SCALE GENOMIC DNA]</scope>
    <source>
        <strain evidence="3">JCM15298</strain>
    </source>
</reference>
<organism evidence="2 3">
    <name type="scientific">Mycolicibacterium canariasense</name>
    <name type="common">Mycobacterium canariasense</name>
    <dbReference type="NCBI Taxonomy" id="228230"/>
    <lineage>
        <taxon>Bacteria</taxon>
        <taxon>Bacillati</taxon>
        <taxon>Actinomycetota</taxon>
        <taxon>Actinomycetes</taxon>
        <taxon>Mycobacteriales</taxon>
        <taxon>Mycobacteriaceae</taxon>
        <taxon>Mycolicibacterium</taxon>
    </lineage>
</organism>
<evidence type="ECO:0000313" key="2">
    <source>
        <dbReference type="EMBL" id="GAS96383.1"/>
    </source>
</evidence>
<dbReference type="InterPro" id="IPR016040">
    <property type="entry name" value="NAD(P)-bd_dom"/>
</dbReference>